<dbReference type="InterPro" id="IPR012338">
    <property type="entry name" value="Beta-lactam/transpept-like"/>
</dbReference>
<proteinExistence type="predicted"/>
<dbReference type="EMBL" id="JACOSL010000035">
    <property type="protein sequence ID" value="MBI1756567.1"/>
    <property type="molecule type" value="Genomic_DNA"/>
</dbReference>
<dbReference type="GO" id="GO:0008800">
    <property type="term" value="F:beta-lactamase activity"/>
    <property type="evidence" value="ECO:0007669"/>
    <property type="project" value="InterPro"/>
</dbReference>
<feature type="signal peptide" evidence="1">
    <location>
        <begin position="1"/>
        <end position="17"/>
    </location>
</feature>
<evidence type="ECO:0000313" key="3">
    <source>
        <dbReference type="EMBL" id="MBI1756567.1"/>
    </source>
</evidence>
<dbReference type="SUPFAM" id="SSF56601">
    <property type="entry name" value="beta-lactamase/transpeptidase-like"/>
    <property type="match status" value="1"/>
</dbReference>
<dbReference type="Pfam" id="PF13354">
    <property type="entry name" value="Beta-lactamase2"/>
    <property type="match status" value="1"/>
</dbReference>
<dbReference type="GO" id="GO:0030655">
    <property type="term" value="P:beta-lactam antibiotic catabolic process"/>
    <property type="evidence" value="ECO:0007669"/>
    <property type="project" value="InterPro"/>
</dbReference>
<evidence type="ECO:0000313" key="4">
    <source>
        <dbReference type="Proteomes" id="UP000727962"/>
    </source>
</evidence>
<dbReference type="InterPro" id="IPR045155">
    <property type="entry name" value="Beta-lactam_cat"/>
</dbReference>
<evidence type="ECO:0000256" key="1">
    <source>
        <dbReference type="SAM" id="SignalP"/>
    </source>
</evidence>
<dbReference type="PANTHER" id="PTHR35333">
    <property type="entry name" value="BETA-LACTAMASE"/>
    <property type="match status" value="1"/>
</dbReference>
<sequence>MPCLAMLALASMMPAMTDPALDAAARNAVGTAIIKFKDKNLKGDEIAVSVARLDRAHGSWAVGSCRGEVAMYPASVVKLFYLVYLANRLEDGSLKLTPELERAAKDMIVESINDATSLVVDTLTDTTSGPELRPAELKKWAEKRNLVNRWYRANGFQGLNICQKPWNEGPYGRERQFVGERYDNRNMLTADACVRLMAEIALDKTAPYGAPATPSGLKRGAWMKGFLSRKPVADGGEGDEQSKGFSGEVLPKGFKLWSKAGWTSTVYHDVAWIQAPDGREFVWAIFTKGHSDDKIVPFVAGELLKL</sequence>
<keyword evidence="3" id="KW-0378">Hydrolase</keyword>
<dbReference type="Proteomes" id="UP000727962">
    <property type="component" value="Unassembled WGS sequence"/>
</dbReference>
<name>A0A931PUH7_FIMGI</name>
<organism evidence="3 4">
    <name type="scientific">Fimbriimonas ginsengisoli</name>
    <dbReference type="NCBI Taxonomy" id="1005039"/>
    <lineage>
        <taxon>Bacteria</taxon>
        <taxon>Bacillati</taxon>
        <taxon>Armatimonadota</taxon>
        <taxon>Fimbriimonadia</taxon>
        <taxon>Fimbriimonadales</taxon>
        <taxon>Fimbriimonadaceae</taxon>
        <taxon>Fimbriimonas</taxon>
    </lineage>
</organism>
<dbReference type="InterPro" id="IPR000871">
    <property type="entry name" value="Beta-lactam_class-A"/>
</dbReference>
<keyword evidence="1" id="KW-0732">Signal</keyword>
<evidence type="ECO:0000259" key="2">
    <source>
        <dbReference type="Pfam" id="PF13354"/>
    </source>
</evidence>
<dbReference type="PANTHER" id="PTHR35333:SF3">
    <property type="entry name" value="BETA-LACTAMASE-TYPE TRANSPEPTIDASE FOLD CONTAINING PROTEIN"/>
    <property type="match status" value="1"/>
</dbReference>
<accession>A0A931PUH7</accession>
<dbReference type="GO" id="GO:0046677">
    <property type="term" value="P:response to antibiotic"/>
    <property type="evidence" value="ECO:0007669"/>
    <property type="project" value="InterPro"/>
</dbReference>
<dbReference type="Gene3D" id="3.40.710.10">
    <property type="entry name" value="DD-peptidase/beta-lactamase superfamily"/>
    <property type="match status" value="1"/>
</dbReference>
<dbReference type="AlphaFoldDB" id="A0A931PUH7"/>
<feature type="domain" description="Beta-lactamase class A catalytic" evidence="2">
    <location>
        <begin position="100"/>
        <end position="287"/>
    </location>
</feature>
<comment type="caution">
    <text evidence="3">The sequence shown here is derived from an EMBL/GenBank/DDBJ whole genome shotgun (WGS) entry which is preliminary data.</text>
</comment>
<gene>
    <name evidence="3" type="ORF">HYR64_05615</name>
</gene>
<feature type="chain" id="PRO_5037786313" evidence="1">
    <location>
        <begin position="18"/>
        <end position="306"/>
    </location>
</feature>
<protein>
    <submittedName>
        <fullName evidence="3">Serine hydrolase</fullName>
    </submittedName>
</protein>
<reference evidence="3" key="1">
    <citation type="submission" date="2020-07" db="EMBL/GenBank/DDBJ databases">
        <title>Huge and variable diversity of episymbiotic CPR bacteria and DPANN archaea in groundwater ecosystems.</title>
        <authorList>
            <person name="He C.Y."/>
            <person name="Keren R."/>
            <person name="Whittaker M."/>
            <person name="Farag I.F."/>
            <person name="Doudna J."/>
            <person name="Cate J.H.D."/>
            <person name="Banfield J.F."/>
        </authorList>
    </citation>
    <scope>NUCLEOTIDE SEQUENCE</scope>
    <source>
        <strain evidence="3">NC_groundwater_17_Pr7_B-0.1um_64_12</strain>
    </source>
</reference>